<name>A0AA88DBX8_FICCA</name>
<keyword evidence="2" id="KW-1185">Reference proteome</keyword>
<evidence type="ECO:0000313" key="2">
    <source>
        <dbReference type="Proteomes" id="UP001187192"/>
    </source>
</evidence>
<dbReference type="AlphaFoldDB" id="A0AA88DBX8"/>
<evidence type="ECO:0000313" key="1">
    <source>
        <dbReference type="EMBL" id="GMN49527.1"/>
    </source>
</evidence>
<sequence>MCWITSSPLELDRKGRGEICSHEGRSPRLTVVVKERKVVDFVGIAKIAIFSRRGIGVIENGA</sequence>
<proteinExistence type="predicted"/>
<comment type="caution">
    <text evidence="1">The sequence shown here is derived from an EMBL/GenBank/DDBJ whole genome shotgun (WGS) entry which is preliminary data.</text>
</comment>
<protein>
    <submittedName>
        <fullName evidence="1">Uncharacterized protein</fullName>
    </submittedName>
</protein>
<dbReference type="Proteomes" id="UP001187192">
    <property type="component" value="Unassembled WGS sequence"/>
</dbReference>
<accession>A0AA88DBX8</accession>
<dbReference type="EMBL" id="BTGU01000031">
    <property type="protein sequence ID" value="GMN49527.1"/>
    <property type="molecule type" value="Genomic_DNA"/>
</dbReference>
<reference evidence="1" key="1">
    <citation type="submission" date="2023-07" db="EMBL/GenBank/DDBJ databases">
        <title>draft genome sequence of fig (Ficus carica).</title>
        <authorList>
            <person name="Takahashi T."/>
            <person name="Nishimura K."/>
        </authorList>
    </citation>
    <scope>NUCLEOTIDE SEQUENCE</scope>
</reference>
<gene>
    <name evidence="1" type="ORF">TIFTF001_018689</name>
</gene>
<organism evidence="1 2">
    <name type="scientific">Ficus carica</name>
    <name type="common">Common fig</name>
    <dbReference type="NCBI Taxonomy" id="3494"/>
    <lineage>
        <taxon>Eukaryota</taxon>
        <taxon>Viridiplantae</taxon>
        <taxon>Streptophyta</taxon>
        <taxon>Embryophyta</taxon>
        <taxon>Tracheophyta</taxon>
        <taxon>Spermatophyta</taxon>
        <taxon>Magnoliopsida</taxon>
        <taxon>eudicotyledons</taxon>
        <taxon>Gunneridae</taxon>
        <taxon>Pentapetalae</taxon>
        <taxon>rosids</taxon>
        <taxon>fabids</taxon>
        <taxon>Rosales</taxon>
        <taxon>Moraceae</taxon>
        <taxon>Ficeae</taxon>
        <taxon>Ficus</taxon>
    </lineage>
</organism>